<reference evidence="2" key="1">
    <citation type="submission" date="2022-08" db="EMBL/GenBank/DDBJ databases">
        <title>Draft genome sequencing of Roseisolibacter agri AW1220.</title>
        <authorList>
            <person name="Tobiishi Y."/>
            <person name="Tonouchi A."/>
        </authorList>
    </citation>
    <scope>NUCLEOTIDE SEQUENCE</scope>
    <source>
        <strain evidence="2">AW1220</strain>
    </source>
</reference>
<gene>
    <name evidence="2" type="ORF">rosag_39850</name>
</gene>
<organism evidence="2 3">
    <name type="scientific">Roseisolibacter agri</name>
    <dbReference type="NCBI Taxonomy" id="2014610"/>
    <lineage>
        <taxon>Bacteria</taxon>
        <taxon>Pseudomonadati</taxon>
        <taxon>Gemmatimonadota</taxon>
        <taxon>Gemmatimonadia</taxon>
        <taxon>Gemmatimonadales</taxon>
        <taxon>Gemmatimonadaceae</taxon>
        <taxon>Roseisolibacter</taxon>
    </lineage>
</organism>
<comment type="caution">
    <text evidence="2">The sequence shown here is derived from an EMBL/GenBank/DDBJ whole genome shotgun (WGS) entry which is preliminary data.</text>
</comment>
<dbReference type="InterPro" id="IPR001296">
    <property type="entry name" value="Glyco_trans_1"/>
</dbReference>
<feature type="domain" description="Glycosyl transferase family 1" evidence="1">
    <location>
        <begin position="204"/>
        <end position="355"/>
    </location>
</feature>
<protein>
    <recommendedName>
        <fullName evidence="1">Glycosyl transferase family 1 domain-containing protein</fullName>
    </recommendedName>
</protein>
<evidence type="ECO:0000313" key="3">
    <source>
        <dbReference type="Proteomes" id="UP001161325"/>
    </source>
</evidence>
<sequence>MKRPRRVAIVHEWLVTYAGSERVLEQMLAVYPDADLFAVCEFLPPDERRFLGGRPVQTTFVQRLPLARSKYRGWLPVMPFAIEQLDLSAYDLVISSSHAVAKGVLTGPDQLHVCMCYSPIRYAWDLQHQYLRQAGLGWGPRGLAARWLLHKLRDWDARSANGVDEFAAISEFVGRRIDKTYRRDSTVVYPPVDVERFTPAGAREDYYVTASRFVPYKCVDLIVEAFRDMPDRRLVVIGDGPQMPLVRSRATPNVTLLGHQPFPELLRWLRGARAYLFAAIEDFGIAPLEAQAVGTPVIAYAGGALPETIPGLDAERPCGVLYDAQTPAGIRDAVRRFEREGDRITADACRENAERFAPDRFRAAFETWVERAWDAFEARRSRGLPARGEAELGTLVGGR</sequence>
<dbReference type="PANTHER" id="PTHR45947">
    <property type="entry name" value="SULFOQUINOVOSYL TRANSFERASE SQD2"/>
    <property type="match status" value="1"/>
</dbReference>
<evidence type="ECO:0000313" key="2">
    <source>
        <dbReference type="EMBL" id="GLC27472.1"/>
    </source>
</evidence>
<dbReference type="Pfam" id="PF00534">
    <property type="entry name" value="Glycos_transf_1"/>
    <property type="match status" value="1"/>
</dbReference>
<dbReference type="InterPro" id="IPR050194">
    <property type="entry name" value="Glycosyltransferase_grp1"/>
</dbReference>
<accession>A0AA37QA09</accession>
<dbReference type="RefSeq" id="WP_284351911.1">
    <property type="nucleotide sequence ID" value="NZ_BRXS01000006.1"/>
</dbReference>
<keyword evidence="3" id="KW-1185">Reference proteome</keyword>
<dbReference type="PANTHER" id="PTHR45947:SF3">
    <property type="entry name" value="SULFOQUINOVOSYL TRANSFERASE SQD2"/>
    <property type="match status" value="1"/>
</dbReference>
<dbReference type="Proteomes" id="UP001161325">
    <property type="component" value="Unassembled WGS sequence"/>
</dbReference>
<dbReference type="AlphaFoldDB" id="A0AA37QA09"/>
<evidence type="ECO:0000259" key="1">
    <source>
        <dbReference type="Pfam" id="PF00534"/>
    </source>
</evidence>
<name>A0AA37QA09_9BACT</name>
<dbReference type="GO" id="GO:0016757">
    <property type="term" value="F:glycosyltransferase activity"/>
    <property type="evidence" value="ECO:0007669"/>
    <property type="project" value="InterPro"/>
</dbReference>
<proteinExistence type="predicted"/>
<dbReference type="SUPFAM" id="SSF53756">
    <property type="entry name" value="UDP-Glycosyltransferase/glycogen phosphorylase"/>
    <property type="match status" value="1"/>
</dbReference>
<dbReference type="Gene3D" id="3.40.50.2000">
    <property type="entry name" value="Glycogen Phosphorylase B"/>
    <property type="match status" value="2"/>
</dbReference>
<dbReference type="EMBL" id="BRXS01000006">
    <property type="protein sequence ID" value="GLC27472.1"/>
    <property type="molecule type" value="Genomic_DNA"/>
</dbReference>